<feature type="compositionally biased region" description="Basic and acidic residues" evidence="1">
    <location>
        <begin position="62"/>
        <end position="75"/>
    </location>
</feature>
<gene>
    <name evidence="2" type="ORF">EAV92_23945</name>
</gene>
<dbReference type="RefSeq" id="WP_123043405.1">
    <property type="nucleotide sequence ID" value="NZ_CP033433.1"/>
</dbReference>
<keyword evidence="3" id="KW-1185">Reference proteome</keyword>
<reference evidence="2 3" key="1">
    <citation type="submission" date="2018-10" db="EMBL/GenBank/DDBJ databases">
        <title>Genome Sequence of Cohnella sp.</title>
        <authorList>
            <person name="Srinivasan S."/>
            <person name="Kim M.K."/>
        </authorList>
    </citation>
    <scope>NUCLEOTIDE SEQUENCE [LARGE SCALE GENOMIC DNA]</scope>
    <source>
        <strain evidence="2 3">18JY8-7</strain>
    </source>
</reference>
<dbReference type="AlphaFoldDB" id="A0A3G3K481"/>
<dbReference type="KEGG" id="coh:EAV92_23945"/>
<evidence type="ECO:0000313" key="2">
    <source>
        <dbReference type="EMBL" id="AYQ75324.1"/>
    </source>
</evidence>
<organism evidence="2 3">
    <name type="scientific">Cohnella candidum</name>
    <dbReference type="NCBI Taxonomy" id="2674991"/>
    <lineage>
        <taxon>Bacteria</taxon>
        <taxon>Bacillati</taxon>
        <taxon>Bacillota</taxon>
        <taxon>Bacilli</taxon>
        <taxon>Bacillales</taxon>
        <taxon>Paenibacillaceae</taxon>
        <taxon>Cohnella</taxon>
    </lineage>
</organism>
<sequence length="81" mass="9577">MERERKQESEAERLLAERLIGGETEHEDPGKEAVRKLPPRWEIRIQTERDPIAEETELYRSMAKEVDDRYDRKPGQDPNAT</sequence>
<protein>
    <submittedName>
        <fullName evidence="2">Uncharacterized protein</fullName>
    </submittedName>
</protein>
<evidence type="ECO:0000313" key="3">
    <source>
        <dbReference type="Proteomes" id="UP000269097"/>
    </source>
</evidence>
<feature type="region of interest" description="Disordered" evidence="1">
    <location>
        <begin position="62"/>
        <end position="81"/>
    </location>
</feature>
<proteinExistence type="predicted"/>
<accession>A0A3G3K481</accession>
<name>A0A3G3K481_9BACL</name>
<evidence type="ECO:0000256" key="1">
    <source>
        <dbReference type="SAM" id="MobiDB-lite"/>
    </source>
</evidence>
<dbReference type="Proteomes" id="UP000269097">
    <property type="component" value="Chromosome"/>
</dbReference>
<dbReference type="EMBL" id="CP033433">
    <property type="protein sequence ID" value="AYQ75324.1"/>
    <property type="molecule type" value="Genomic_DNA"/>
</dbReference>